<keyword evidence="3" id="KW-0819">tRNA processing</keyword>
<feature type="domain" description="HD" evidence="10">
    <location>
        <begin position="251"/>
        <end position="366"/>
    </location>
</feature>
<dbReference type="InterPro" id="IPR032828">
    <property type="entry name" value="PolyA_RNA-bd"/>
</dbReference>
<evidence type="ECO:0000259" key="10">
    <source>
        <dbReference type="Pfam" id="PF01966"/>
    </source>
</evidence>
<comment type="similarity">
    <text evidence="8">Belongs to the tRNA nucleotidyltransferase/poly(A) polymerase family.</text>
</comment>
<reference evidence="12" key="2">
    <citation type="journal article" date="2021" name="PeerJ">
        <title>Extensive microbial diversity within the chicken gut microbiome revealed by metagenomics and culture.</title>
        <authorList>
            <person name="Gilroy R."/>
            <person name="Ravi A."/>
            <person name="Getino M."/>
            <person name="Pursley I."/>
            <person name="Horton D.L."/>
            <person name="Alikhan N.F."/>
            <person name="Baker D."/>
            <person name="Gharbi K."/>
            <person name="Hall N."/>
            <person name="Watson M."/>
            <person name="Adriaenssens E.M."/>
            <person name="Foster-Nyarko E."/>
            <person name="Jarju S."/>
            <person name="Secka A."/>
            <person name="Antonio M."/>
            <person name="Oren A."/>
            <person name="Chaudhuri R.R."/>
            <person name="La Ragione R."/>
            <person name="Hildebrand F."/>
            <person name="Pallen M.J."/>
        </authorList>
    </citation>
    <scope>NUCLEOTIDE SEQUENCE</scope>
    <source>
        <strain evidence="12">CHK189-12415</strain>
    </source>
</reference>
<dbReference type="GO" id="GO:0008033">
    <property type="term" value="P:tRNA processing"/>
    <property type="evidence" value="ECO:0007669"/>
    <property type="project" value="UniProtKB-KW"/>
</dbReference>
<keyword evidence="7" id="KW-0460">Magnesium</keyword>
<dbReference type="InterPro" id="IPR003607">
    <property type="entry name" value="HD/PDEase_dom"/>
</dbReference>
<evidence type="ECO:0000256" key="8">
    <source>
        <dbReference type="RuleBase" id="RU003953"/>
    </source>
</evidence>
<dbReference type="Pfam" id="PF01966">
    <property type="entry name" value="HD"/>
    <property type="match status" value="1"/>
</dbReference>
<dbReference type="Gene3D" id="1.10.246.80">
    <property type="match status" value="1"/>
</dbReference>
<dbReference type="PANTHER" id="PTHR46173">
    <property type="entry name" value="CCA TRNA NUCLEOTIDYLTRANSFERASE 1, MITOCHONDRIAL"/>
    <property type="match status" value="1"/>
</dbReference>
<dbReference type="InterPro" id="IPR050264">
    <property type="entry name" value="Bact_CCA-adding_enz_type3_sf"/>
</dbReference>
<dbReference type="GO" id="GO:0046872">
    <property type="term" value="F:metal ion binding"/>
    <property type="evidence" value="ECO:0007669"/>
    <property type="project" value="UniProtKB-KW"/>
</dbReference>
<comment type="caution">
    <text evidence="12">The sequence shown here is derived from an EMBL/GenBank/DDBJ whole genome shotgun (WGS) entry which is preliminary data.</text>
</comment>
<comment type="cofactor">
    <cofactor evidence="1">
        <name>Mg(2+)</name>
        <dbReference type="ChEBI" id="CHEBI:18420"/>
    </cofactor>
</comment>
<dbReference type="CDD" id="cd05398">
    <property type="entry name" value="NT_ClassII-CCAase"/>
    <property type="match status" value="1"/>
</dbReference>
<dbReference type="GO" id="GO:0000166">
    <property type="term" value="F:nucleotide binding"/>
    <property type="evidence" value="ECO:0007669"/>
    <property type="project" value="UniProtKB-KW"/>
</dbReference>
<sequence length="455" mass="50118">MSGANPRRFPASRWPEPVKKAIRTLEAAGWECWAVGGCVRDAAMGLAPHDWDLASSAPPEAVIAAFPGCSVNRMGMRHGTVGVLLDGQMLEITTFRREGSYSDFRHPDGVTFTGSLREDLSRRDFTVNAMALHPSLGFYDPFGGLSDLKERRLRAVGSPVERMQEDPLRILRGLRFIARLGLAPDRETAAAFRSCCPMLGRISRERVYAELTGMLCGEKVLEALLGFPEVLAAAIPELAPLIGFDQHTPYHLYDVWGHTARAVAAIPAKPLLRWVMLLHDIGKPGRFTLDKTGTGHFKGHAALSAAMAEEILLRLAMPGAERKKAVQLIRWHDAPVRPERAHLAFWLRTLPKEQFFRLLAVKRADNAAQNREVSDRSAELDRLEAAARDFLAGNPPLSPKDLAVTGRDLMPLGFSGPELGAALRRLTAGAARGDFPNEKAALLQAARRMKRRQPD</sequence>
<gene>
    <name evidence="12" type="ORF">IAB37_09680</name>
</gene>
<dbReference type="Proteomes" id="UP000824241">
    <property type="component" value="Unassembled WGS sequence"/>
</dbReference>
<dbReference type="CDD" id="cd00077">
    <property type="entry name" value="HDc"/>
    <property type="match status" value="1"/>
</dbReference>
<dbReference type="GO" id="GO:0016779">
    <property type="term" value="F:nucleotidyltransferase activity"/>
    <property type="evidence" value="ECO:0007669"/>
    <property type="project" value="UniProtKB-KW"/>
</dbReference>
<feature type="domain" description="Poly A polymerase head" evidence="9">
    <location>
        <begin position="32"/>
        <end position="154"/>
    </location>
</feature>
<dbReference type="PANTHER" id="PTHR46173:SF1">
    <property type="entry name" value="CCA TRNA NUCLEOTIDYLTRANSFERASE 1, MITOCHONDRIAL"/>
    <property type="match status" value="1"/>
</dbReference>
<protein>
    <submittedName>
        <fullName evidence="12">HD domain-containing protein</fullName>
    </submittedName>
</protein>
<evidence type="ECO:0000256" key="7">
    <source>
        <dbReference type="ARBA" id="ARBA00022842"/>
    </source>
</evidence>
<evidence type="ECO:0000259" key="9">
    <source>
        <dbReference type="Pfam" id="PF01743"/>
    </source>
</evidence>
<dbReference type="GO" id="GO:0000049">
    <property type="term" value="F:tRNA binding"/>
    <property type="evidence" value="ECO:0007669"/>
    <property type="project" value="TreeGrafter"/>
</dbReference>
<proteinExistence type="inferred from homology"/>
<dbReference type="Gene3D" id="3.30.460.10">
    <property type="entry name" value="Beta Polymerase, domain 2"/>
    <property type="match status" value="1"/>
</dbReference>
<keyword evidence="6" id="KW-0547">Nucleotide-binding</keyword>
<dbReference type="EMBL" id="DVHA01000315">
    <property type="protein sequence ID" value="HIR61830.1"/>
    <property type="molecule type" value="Genomic_DNA"/>
</dbReference>
<dbReference type="SUPFAM" id="SSF81301">
    <property type="entry name" value="Nucleotidyltransferase"/>
    <property type="match status" value="1"/>
</dbReference>
<evidence type="ECO:0000256" key="1">
    <source>
        <dbReference type="ARBA" id="ARBA00001946"/>
    </source>
</evidence>
<dbReference type="InterPro" id="IPR006674">
    <property type="entry name" value="HD_domain"/>
</dbReference>
<accession>A0A9D1DZ17</accession>
<keyword evidence="5" id="KW-0479">Metal-binding</keyword>
<feature type="domain" description="tRNA nucleotidyltransferase/poly(A) polymerase RNA and SrmB- binding" evidence="11">
    <location>
        <begin position="182"/>
        <end position="221"/>
    </location>
</feature>
<keyword evidence="8" id="KW-0694">RNA-binding</keyword>
<organism evidence="12 13">
    <name type="scientific">Candidatus Faecivivens stercoravium</name>
    <dbReference type="NCBI Taxonomy" id="2840803"/>
    <lineage>
        <taxon>Bacteria</taxon>
        <taxon>Bacillati</taxon>
        <taxon>Bacillota</taxon>
        <taxon>Clostridia</taxon>
        <taxon>Eubacteriales</taxon>
        <taxon>Oscillospiraceae</taxon>
        <taxon>Oscillospiraceae incertae sedis</taxon>
        <taxon>Candidatus Faecivivens</taxon>
    </lineage>
</organism>
<evidence type="ECO:0000256" key="5">
    <source>
        <dbReference type="ARBA" id="ARBA00022723"/>
    </source>
</evidence>
<evidence type="ECO:0000259" key="11">
    <source>
        <dbReference type="Pfam" id="PF12627"/>
    </source>
</evidence>
<name>A0A9D1DZ17_9FIRM</name>
<evidence type="ECO:0000256" key="6">
    <source>
        <dbReference type="ARBA" id="ARBA00022741"/>
    </source>
</evidence>
<reference evidence="12" key="1">
    <citation type="submission" date="2020-10" db="EMBL/GenBank/DDBJ databases">
        <authorList>
            <person name="Gilroy R."/>
        </authorList>
    </citation>
    <scope>NUCLEOTIDE SEQUENCE</scope>
    <source>
        <strain evidence="12">CHK189-12415</strain>
    </source>
</reference>
<keyword evidence="4" id="KW-0548">Nucleotidyltransferase</keyword>
<evidence type="ECO:0000256" key="4">
    <source>
        <dbReference type="ARBA" id="ARBA00022695"/>
    </source>
</evidence>
<evidence type="ECO:0000313" key="12">
    <source>
        <dbReference type="EMBL" id="HIR61830.1"/>
    </source>
</evidence>
<dbReference type="Gene3D" id="1.10.3090.10">
    <property type="entry name" value="cca-adding enzyme, domain 2"/>
    <property type="match status" value="1"/>
</dbReference>
<dbReference type="Pfam" id="PF12627">
    <property type="entry name" value="PolyA_pol_RNAbd"/>
    <property type="match status" value="1"/>
</dbReference>
<evidence type="ECO:0000256" key="2">
    <source>
        <dbReference type="ARBA" id="ARBA00022679"/>
    </source>
</evidence>
<evidence type="ECO:0000313" key="13">
    <source>
        <dbReference type="Proteomes" id="UP000824241"/>
    </source>
</evidence>
<dbReference type="Pfam" id="PF01743">
    <property type="entry name" value="PolyA_pol"/>
    <property type="match status" value="1"/>
</dbReference>
<dbReference type="InterPro" id="IPR043519">
    <property type="entry name" value="NT_sf"/>
</dbReference>
<keyword evidence="2 8" id="KW-0808">Transferase</keyword>
<dbReference type="SUPFAM" id="SSF81891">
    <property type="entry name" value="Poly A polymerase C-terminal region-like"/>
    <property type="match status" value="1"/>
</dbReference>
<evidence type="ECO:0000256" key="3">
    <source>
        <dbReference type="ARBA" id="ARBA00022694"/>
    </source>
</evidence>
<dbReference type="InterPro" id="IPR002646">
    <property type="entry name" value="PolA_pol_head_dom"/>
</dbReference>
<dbReference type="AlphaFoldDB" id="A0A9D1DZ17"/>